<dbReference type="EMBL" id="HBUF01520878">
    <property type="protein sequence ID" value="CAG6748840.1"/>
    <property type="molecule type" value="Transcribed_RNA"/>
</dbReference>
<dbReference type="EMBL" id="HBUF01520879">
    <property type="protein sequence ID" value="CAG6748842.1"/>
    <property type="molecule type" value="Transcribed_RNA"/>
</dbReference>
<dbReference type="EMBL" id="HBUF01197646">
    <property type="protein sequence ID" value="CAG6660669.1"/>
    <property type="molecule type" value="Transcribed_RNA"/>
</dbReference>
<evidence type="ECO:0000313" key="1">
    <source>
        <dbReference type="EMBL" id="CAG6748842.1"/>
    </source>
</evidence>
<organism evidence="1">
    <name type="scientific">Cacopsylla melanoneura</name>
    <dbReference type="NCBI Taxonomy" id="428564"/>
    <lineage>
        <taxon>Eukaryota</taxon>
        <taxon>Metazoa</taxon>
        <taxon>Ecdysozoa</taxon>
        <taxon>Arthropoda</taxon>
        <taxon>Hexapoda</taxon>
        <taxon>Insecta</taxon>
        <taxon>Pterygota</taxon>
        <taxon>Neoptera</taxon>
        <taxon>Paraneoptera</taxon>
        <taxon>Hemiptera</taxon>
        <taxon>Sternorrhyncha</taxon>
        <taxon>Psylloidea</taxon>
        <taxon>Psyllidae</taxon>
        <taxon>Psyllinae</taxon>
        <taxon>Cacopsylla</taxon>
    </lineage>
</organism>
<dbReference type="EMBL" id="HBUF01015106">
    <property type="protein sequence ID" value="CAG6609559.1"/>
    <property type="molecule type" value="Transcribed_RNA"/>
</dbReference>
<dbReference type="EMBL" id="HBUF01197647">
    <property type="protein sequence ID" value="CAG6660671.1"/>
    <property type="molecule type" value="Transcribed_RNA"/>
</dbReference>
<dbReference type="EMBL" id="HBUF01368578">
    <property type="protein sequence ID" value="CAG6724919.1"/>
    <property type="molecule type" value="Transcribed_RNA"/>
</dbReference>
<dbReference type="AlphaFoldDB" id="A0A8D9ECT7"/>
<dbReference type="EMBL" id="HBUF01015107">
    <property type="protein sequence ID" value="CAG6609561.1"/>
    <property type="molecule type" value="Transcribed_RNA"/>
</dbReference>
<dbReference type="EMBL" id="HBUF01015109">
    <property type="protein sequence ID" value="CAG6609564.1"/>
    <property type="molecule type" value="Transcribed_RNA"/>
</dbReference>
<dbReference type="EMBL" id="HBUF01520880">
    <property type="protein sequence ID" value="CAG6748844.1"/>
    <property type="molecule type" value="Transcribed_RNA"/>
</dbReference>
<dbReference type="EMBL" id="HBUF01520881">
    <property type="protein sequence ID" value="CAG6748846.1"/>
    <property type="molecule type" value="Transcribed_RNA"/>
</dbReference>
<proteinExistence type="predicted"/>
<dbReference type="EMBL" id="HBUF01197645">
    <property type="protein sequence ID" value="CAG6660667.1"/>
    <property type="molecule type" value="Transcribed_RNA"/>
</dbReference>
<dbReference type="EMBL" id="HBUF01197649">
    <property type="protein sequence ID" value="CAG6660674.1"/>
    <property type="molecule type" value="Transcribed_RNA"/>
</dbReference>
<reference evidence="1" key="1">
    <citation type="submission" date="2021-05" db="EMBL/GenBank/DDBJ databases">
        <authorList>
            <person name="Alioto T."/>
            <person name="Alioto T."/>
            <person name="Gomez Garrido J."/>
        </authorList>
    </citation>
    <scope>NUCLEOTIDE SEQUENCE</scope>
</reference>
<dbReference type="EMBL" id="HBUF01520882">
    <property type="protein sequence ID" value="CAG6748848.1"/>
    <property type="molecule type" value="Transcribed_RNA"/>
</dbReference>
<dbReference type="EMBL" id="HBUF01197644">
    <property type="protein sequence ID" value="CAG6660665.1"/>
    <property type="molecule type" value="Transcribed_RNA"/>
</dbReference>
<protein>
    <submittedName>
        <fullName evidence="1">Uncharacterized protein</fullName>
    </submittedName>
</protein>
<dbReference type="EMBL" id="HBUF01520877">
    <property type="protein sequence ID" value="CAG6748838.1"/>
    <property type="molecule type" value="Transcribed_RNA"/>
</dbReference>
<name>A0A8D9ECT7_9HEMI</name>
<dbReference type="EMBL" id="HBUF01520876">
    <property type="protein sequence ID" value="CAG6748836.1"/>
    <property type="molecule type" value="Transcribed_RNA"/>
</dbReference>
<sequence length="127" mass="13803">MIIASPALLATPLKRTLRSLLILRTKKGSTTAFSTRPANVCRTSFRTAKHPACHCTSGVRSVRRNSNRSQLCYNMAVSILSPDPIHAVTAARGSVSNRISCSICGFITMRNRTRVFTVGDSSGSELY</sequence>
<accession>A0A8D9ECT7</accession>